<dbReference type="eggNOG" id="arCOG04400">
    <property type="taxonomic scope" value="Archaea"/>
</dbReference>
<protein>
    <recommendedName>
        <fullName evidence="4">S-layer domain-containing protein</fullName>
    </recommendedName>
</protein>
<dbReference type="KEGG" id="mcn:Mcup_0709"/>
<keyword evidence="1" id="KW-0472">Membrane</keyword>
<feature type="transmembrane region" description="Helical" evidence="1">
    <location>
        <begin position="816"/>
        <end position="838"/>
    </location>
</feature>
<organism evidence="2 3">
    <name type="scientific">Metallosphaera cuprina (strain Ar-4)</name>
    <dbReference type="NCBI Taxonomy" id="1006006"/>
    <lineage>
        <taxon>Archaea</taxon>
        <taxon>Thermoproteota</taxon>
        <taxon>Thermoprotei</taxon>
        <taxon>Sulfolobales</taxon>
        <taxon>Sulfolobaceae</taxon>
        <taxon>Metallosphaera</taxon>
    </lineage>
</organism>
<dbReference type="EMBL" id="CP002656">
    <property type="protein sequence ID" value="AEB94814.1"/>
    <property type="molecule type" value="Genomic_DNA"/>
</dbReference>
<name>F4G1K1_METCR</name>
<accession>F4G1K1</accession>
<evidence type="ECO:0000256" key="1">
    <source>
        <dbReference type="SAM" id="Phobius"/>
    </source>
</evidence>
<evidence type="ECO:0000313" key="2">
    <source>
        <dbReference type="EMBL" id="AEB94814.1"/>
    </source>
</evidence>
<proteinExistence type="predicted"/>
<dbReference type="Gene3D" id="2.60.40.10">
    <property type="entry name" value="Immunoglobulins"/>
    <property type="match status" value="1"/>
</dbReference>
<reference evidence="2 3" key="1">
    <citation type="journal article" date="2011" name="J. Bacteriol.">
        <title>Complete genome sequence of Metallosphaera cuprina, a metal sulfide-oxidizing archaeon from a hot spring.</title>
        <authorList>
            <person name="Liu L.J."/>
            <person name="You X.Y."/>
            <person name="Zheng H."/>
            <person name="Wang S."/>
            <person name="Jiang C.Y."/>
            <person name="Liu S.J."/>
        </authorList>
    </citation>
    <scope>NUCLEOTIDE SEQUENCE [LARGE SCALE GENOMIC DNA]</scope>
    <source>
        <strain evidence="2 3">Ar-4</strain>
    </source>
</reference>
<keyword evidence="3" id="KW-1185">Reference proteome</keyword>
<dbReference type="InterPro" id="IPR013783">
    <property type="entry name" value="Ig-like_fold"/>
</dbReference>
<keyword evidence="1" id="KW-0812">Transmembrane</keyword>
<keyword evidence="1" id="KW-1133">Transmembrane helix</keyword>
<dbReference type="PATRIC" id="fig|1006006.8.peg.708"/>
<gene>
    <name evidence="2" type="ordered locus">Mcup_0709</name>
</gene>
<dbReference type="eggNOG" id="arCOG02079">
    <property type="taxonomic scope" value="Archaea"/>
</dbReference>
<evidence type="ECO:0008006" key="4">
    <source>
        <dbReference type="Google" id="ProtNLM"/>
    </source>
</evidence>
<dbReference type="AlphaFoldDB" id="F4G1K1"/>
<dbReference type="Proteomes" id="UP000007812">
    <property type="component" value="Chromosome"/>
</dbReference>
<evidence type="ECO:0000313" key="3">
    <source>
        <dbReference type="Proteomes" id="UP000007812"/>
    </source>
</evidence>
<dbReference type="PANTHER" id="PTHR35902">
    <property type="entry name" value="S-LAYER DOMAIN-LIKE PROTEIN-RELATED"/>
    <property type="match status" value="1"/>
</dbReference>
<dbReference type="HOGENOM" id="CLU_340005_0_0_2"/>
<sequence length="844" mass="91237">MGSSGPNVYLYGYGWGSPTAPTTAYPGYTEFPFYVEVVATGSATPYEASITTSSNSPLQVVGTNQAGMAQQNGYYLTSFYISVSSSASPGYYPVTLTVDYSETINGLICTFSKSFTLEVPVSAVNFPVPINVEGGTSGTTSQIIVGQGMVPLTLTVSNPSNNVMDNVIVNLTLPPGVFSSTGKGYLTFNVPSIAPQQSSQDTQMVNVTQEAIPGTYSLNYNERFTNYLGYTYYATNSNITTGNANVTLLNLPLTLTIYPKSPVLFYVSSASATPNSQVSILIKANSTYNYQVLSITPQSQLNLIHSNFTSNTFRSVSVFNFTFQVAPSISPGVYPVTFTTTYQIFGQTQQTVLTTYVNVNYYNTTPVLSDPSWGTQSDQVLPTPGETGIPLSFVLTNPLPYSLSNVNVTFVLPQGMSSPYNSYIVPIIGPAGTSGNSAQVSLTLNLASNVTPGYHYVKYIITYTTSYGIFRTASDIPVYIYPQSQLIASFDTPTIYQGTQIGLPITVTNPGSQPLTSISAQLKVTGLTVVGFTNQTINYLGPGENTTLVFSISSQGVGPGTYPATLLLSYSYEGFPKSSSYTFPINVVPSQDIVSVSVEPEELFYSTLNNVTINLVNNLQEPLYNLELKLIGNPSLYSLSQNSINIGTLKPGETESVTLSILPTVTSTTPIPLSVEVQYLLPQGGVVTEGYNFSLIATGLINLQLEQPTVTFSNGTLTVTGVLNNLGTATANFVTVYVNGNSTYIGSVPPNSPTPFSSTIFIPFSHANSSQEIRIDITYYDSVYQPHNISYTLHYVPTVQHLNFTNFRHSFHRNVLLIPTIIIVILIIVIIILIVLLVSRRFRR</sequence>
<dbReference type="STRING" id="1006006.Mcup_0709"/>
<dbReference type="PANTHER" id="PTHR35902:SF3">
    <property type="entry name" value="NPCBM-ASSOCIATED, NEW3 DOMAIN OF ALPHA-GALACTOSIDASE"/>
    <property type="match status" value="1"/>
</dbReference>